<sequence>MVCYSPVRAYWSKEKHPVTKNRFLVFSPSKALTTDYMTVPCGKCEGCLLDRAFSWSVRCTCESLYHKENYFVTLTYSPECLPEDGMLNRVHVQQFMKRLRRAFTGYKIRVFYCGEYGEKRRRPHYHLILFGLPLAKEGHRLYPINSSRKGNINYVTDIISSKWSYGLATVGPFSSSAAAYVAQYTLKKNKENFSYRSRGNSHTSKSSCSSFVSPFIGMSNRPAIGQQFFFEHYLDIFNRSGFNVEVGGSFKFIRPLRFFVTQLRKHYPLLYFKYCERPQRKNYYLRRVLLAKRDLNFALSVDKKRRNAIIKEARTLRKLEARADL</sequence>
<reference evidence="2" key="1">
    <citation type="submission" date="2022-02" db="EMBL/GenBank/DDBJ databases">
        <title>Towards deciphering the DNA virus diversity associated with rodent species in the families Cricetidae and Heteromyidae.</title>
        <authorList>
            <person name="Lund M."/>
            <person name="Larsen B.B."/>
            <person name="Gryseels S."/>
            <person name="Kraberger S."/>
            <person name="Rowsey D.M."/>
            <person name="Steger L."/>
            <person name="Yule K.M."/>
            <person name="Upham N.S."/>
            <person name="Worobey M."/>
            <person name="Van Doorslaer K."/>
            <person name="Varsani A."/>
        </authorList>
    </citation>
    <scope>NUCLEOTIDE SEQUENCE</scope>
    <source>
        <strain evidence="2">UA08Rod_6251</strain>
    </source>
</reference>
<evidence type="ECO:0000313" key="2">
    <source>
        <dbReference type="EMBL" id="UPW40888.1"/>
    </source>
</evidence>
<dbReference type="EMBL" id="OM869513">
    <property type="protein sequence ID" value="UPW40888.1"/>
    <property type="molecule type" value="Genomic_DNA"/>
</dbReference>
<dbReference type="InterPro" id="IPR056906">
    <property type="entry name" value="ORF2/G2P_dom"/>
</dbReference>
<evidence type="ECO:0000259" key="1">
    <source>
        <dbReference type="Pfam" id="PF23343"/>
    </source>
</evidence>
<dbReference type="Pfam" id="PF23343">
    <property type="entry name" value="REP_ORF2-G2P"/>
    <property type="match status" value="1"/>
</dbReference>
<name>A0A976R8H1_9VIRU</name>
<organism evidence="2">
    <name type="scientific">Sigmofec virus UA08Rod_6251</name>
    <dbReference type="NCBI Taxonomy" id="2929226"/>
    <lineage>
        <taxon>Viruses</taxon>
        <taxon>Monodnaviria</taxon>
        <taxon>Sangervirae</taxon>
        <taxon>Phixviricota</taxon>
        <taxon>Malgrandaviricetes</taxon>
        <taxon>Petitvirales</taxon>
        <taxon>Microviridae</taxon>
    </lineage>
</organism>
<accession>A0A976R8H1</accession>
<protein>
    <submittedName>
        <fullName evidence="2">Replication initiator protein</fullName>
    </submittedName>
</protein>
<feature type="domain" description="Replication-associated protein ORF2/G2P" evidence="1">
    <location>
        <begin position="69"/>
        <end position="188"/>
    </location>
</feature>
<proteinExistence type="predicted"/>